<evidence type="ECO:0000313" key="3">
    <source>
        <dbReference type="Proteomes" id="UP001274896"/>
    </source>
</evidence>
<evidence type="ECO:0000259" key="1">
    <source>
        <dbReference type="Pfam" id="PF04970"/>
    </source>
</evidence>
<dbReference type="InterPro" id="IPR007053">
    <property type="entry name" value="LRAT_dom"/>
</dbReference>
<sequence>MVKCGSSSDGSGPGYYHAGVYCSEEEEEIIHFTVSTSQSSSSGSTASSSFSSGPGFVSKVHVNMFCGTNKFAIYRKNGEIPTSFRANVRNAMKKIPEYDVLDYNCIHFAMGLLDAKLQVIHSLLTSEKNDFETYFHDHDT</sequence>
<gene>
    <name evidence="2" type="ORF">QTP70_019790</name>
</gene>
<dbReference type="AlphaFoldDB" id="A0AAE0REN6"/>
<dbReference type="Gene3D" id="3.90.1720.10">
    <property type="entry name" value="endopeptidase domain like (from Nostoc punctiforme)"/>
    <property type="match status" value="1"/>
</dbReference>
<accession>A0AAE0REN6</accession>
<dbReference type="EMBL" id="JAUCMX010000003">
    <property type="protein sequence ID" value="KAK3551571.1"/>
    <property type="molecule type" value="Genomic_DNA"/>
</dbReference>
<reference evidence="2" key="1">
    <citation type="submission" date="2023-06" db="EMBL/GenBank/DDBJ databases">
        <title>Male Hemibagrus guttatus genome.</title>
        <authorList>
            <person name="Bian C."/>
        </authorList>
    </citation>
    <scope>NUCLEOTIDE SEQUENCE</scope>
    <source>
        <strain evidence="2">Male_cb2023</strain>
        <tissue evidence="2">Muscle</tissue>
    </source>
</reference>
<name>A0AAE0REN6_9TELE</name>
<keyword evidence="3" id="KW-1185">Reference proteome</keyword>
<evidence type="ECO:0000313" key="2">
    <source>
        <dbReference type="EMBL" id="KAK3551571.1"/>
    </source>
</evidence>
<feature type="domain" description="LRAT" evidence="1">
    <location>
        <begin position="12"/>
        <end position="112"/>
    </location>
</feature>
<dbReference type="Pfam" id="PF04970">
    <property type="entry name" value="LRAT"/>
    <property type="match status" value="1"/>
</dbReference>
<proteinExistence type="predicted"/>
<comment type="caution">
    <text evidence="2">The sequence shown here is derived from an EMBL/GenBank/DDBJ whole genome shotgun (WGS) entry which is preliminary data.</text>
</comment>
<protein>
    <recommendedName>
        <fullName evidence="1">LRAT domain-containing protein</fullName>
    </recommendedName>
</protein>
<dbReference type="Proteomes" id="UP001274896">
    <property type="component" value="Unassembled WGS sequence"/>
</dbReference>
<organism evidence="2 3">
    <name type="scientific">Hemibagrus guttatus</name>
    <dbReference type="NCBI Taxonomy" id="175788"/>
    <lineage>
        <taxon>Eukaryota</taxon>
        <taxon>Metazoa</taxon>
        <taxon>Chordata</taxon>
        <taxon>Craniata</taxon>
        <taxon>Vertebrata</taxon>
        <taxon>Euteleostomi</taxon>
        <taxon>Actinopterygii</taxon>
        <taxon>Neopterygii</taxon>
        <taxon>Teleostei</taxon>
        <taxon>Ostariophysi</taxon>
        <taxon>Siluriformes</taxon>
        <taxon>Bagridae</taxon>
        <taxon>Hemibagrus</taxon>
    </lineage>
</organism>